<accession>A0A951PD88</accession>
<evidence type="ECO:0000313" key="1">
    <source>
        <dbReference type="EMBL" id="MBW4466925.1"/>
    </source>
</evidence>
<reference evidence="1" key="2">
    <citation type="journal article" date="2022" name="Microbiol. Resour. Announc.">
        <title>Metagenome Sequencing to Explore Phylogenomics of Terrestrial Cyanobacteria.</title>
        <authorList>
            <person name="Ward R.D."/>
            <person name="Stajich J.E."/>
            <person name="Johansen J.R."/>
            <person name="Huntemann M."/>
            <person name="Clum A."/>
            <person name="Foster B."/>
            <person name="Foster B."/>
            <person name="Roux S."/>
            <person name="Palaniappan K."/>
            <person name="Varghese N."/>
            <person name="Mukherjee S."/>
            <person name="Reddy T.B.K."/>
            <person name="Daum C."/>
            <person name="Copeland A."/>
            <person name="Chen I.A."/>
            <person name="Ivanova N.N."/>
            <person name="Kyrpides N.C."/>
            <person name="Shapiro N."/>
            <person name="Eloe-Fadrosh E.A."/>
            <person name="Pietrasiak N."/>
        </authorList>
    </citation>
    <scope>NUCLEOTIDE SEQUENCE</scope>
    <source>
        <strain evidence="1">GSE-TBD4-15B</strain>
    </source>
</reference>
<organism evidence="1 2">
    <name type="scientific">Pegethrix bostrychoides GSE-TBD4-15B</name>
    <dbReference type="NCBI Taxonomy" id="2839662"/>
    <lineage>
        <taxon>Bacteria</taxon>
        <taxon>Bacillati</taxon>
        <taxon>Cyanobacteriota</taxon>
        <taxon>Cyanophyceae</taxon>
        <taxon>Oculatellales</taxon>
        <taxon>Oculatellaceae</taxon>
        <taxon>Pegethrix</taxon>
    </lineage>
</organism>
<dbReference type="Proteomes" id="UP000707356">
    <property type="component" value="Unassembled WGS sequence"/>
</dbReference>
<protein>
    <recommendedName>
        <fullName evidence="3">Restriction endonuclease domain-containing protein</fullName>
    </recommendedName>
</protein>
<comment type="caution">
    <text evidence="1">The sequence shown here is derived from an EMBL/GenBank/DDBJ whole genome shotgun (WGS) entry which is preliminary data.</text>
</comment>
<gene>
    <name evidence="1" type="ORF">KME07_15985</name>
</gene>
<reference evidence="1" key="1">
    <citation type="submission" date="2021-05" db="EMBL/GenBank/DDBJ databases">
        <authorList>
            <person name="Pietrasiak N."/>
            <person name="Ward R."/>
            <person name="Stajich J.E."/>
            <person name="Kurbessoian T."/>
        </authorList>
    </citation>
    <scope>NUCLEOTIDE SEQUENCE</scope>
    <source>
        <strain evidence="1">GSE-TBD4-15B</strain>
    </source>
</reference>
<dbReference type="EMBL" id="JAHHHV010000072">
    <property type="protein sequence ID" value="MBW4466925.1"/>
    <property type="molecule type" value="Genomic_DNA"/>
</dbReference>
<evidence type="ECO:0000313" key="2">
    <source>
        <dbReference type="Proteomes" id="UP000707356"/>
    </source>
</evidence>
<dbReference type="AlphaFoldDB" id="A0A951PD88"/>
<proteinExistence type="predicted"/>
<evidence type="ECO:0008006" key="3">
    <source>
        <dbReference type="Google" id="ProtNLM"/>
    </source>
</evidence>
<name>A0A951PD88_9CYAN</name>
<sequence length="84" mass="9503">MILRKDHELDSPTANYARIGIADYVVFDPLQHRQQPDAFNGKLLNVWMLTAGQYVEMPEPFWLETEGLGLTKLSLASSSRLPPC</sequence>